<accession>A0A8J5XNM0</accession>
<gene>
    <name evidence="2" type="ORF">KFE25_010345</name>
</gene>
<feature type="chain" id="PRO_5035232370" description="Ferredoxin" evidence="1">
    <location>
        <begin position="23"/>
        <end position="122"/>
    </location>
</feature>
<dbReference type="SUPFAM" id="SSF52833">
    <property type="entry name" value="Thioredoxin-like"/>
    <property type="match status" value="1"/>
</dbReference>
<dbReference type="EMBL" id="JAGTXO010000020">
    <property type="protein sequence ID" value="KAG8462520.1"/>
    <property type="molecule type" value="Genomic_DNA"/>
</dbReference>
<evidence type="ECO:0000256" key="1">
    <source>
        <dbReference type="SAM" id="SignalP"/>
    </source>
</evidence>
<sequence length="122" mass="12624">MLVSAATVWCAALAALSPSSRSALAPPRALVVLAEGAPRTVEVCRSKHCTKRGSAKTLELLQSLAPPGVEVIVADCSDTEHGCFDECTMGPNVRIDGRIINGVKKPADCAALLNVDTPAELG</sequence>
<organism evidence="2 3">
    <name type="scientific">Diacronema lutheri</name>
    <name type="common">Unicellular marine alga</name>
    <name type="synonym">Monochrysis lutheri</name>
    <dbReference type="NCBI Taxonomy" id="2081491"/>
    <lineage>
        <taxon>Eukaryota</taxon>
        <taxon>Haptista</taxon>
        <taxon>Haptophyta</taxon>
        <taxon>Pavlovophyceae</taxon>
        <taxon>Pavlovales</taxon>
        <taxon>Pavlovaceae</taxon>
        <taxon>Diacronema</taxon>
    </lineage>
</organism>
<reference evidence="2" key="1">
    <citation type="submission" date="2021-05" db="EMBL/GenBank/DDBJ databases">
        <title>The genome of the haptophyte Pavlova lutheri (Diacronema luteri, Pavlovales) - a model for lipid biosynthesis in eukaryotic algae.</title>
        <authorList>
            <person name="Hulatt C.J."/>
            <person name="Posewitz M.C."/>
        </authorList>
    </citation>
    <scope>NUCLEOTIDE SEQUENCE</scope>
    <source>
        <strain evidence="2">NIVA-4/92</strain>
    </source>
</reference>
<dbReference type="OrthoDB" id="10264664at2759"/>
<dbReference type="Gene3D" id="3.40.30.10">
    <property type="entry name" value="Glutaredoxin"/>
    <property type="match status" value="1"/>
</dbReference>
<protein>
    <recommendedName>
        <fullName evidence="4">Ferredoxin</fullName>
    </recommendedName>
</protein>
<dbReference type="AlphaFoldDB" id="A0A8J5XNM0"/>
<proteinExistence type="predicted"/>
<comment type="caution">
    <text evidence="2">The sequence shown here is derived from an EMBL/GenBank/DDBJ whole genome shotgun (WGS) entry which is preliminary data.</text>
</comment>
<feature type="signal peptide" evidence="1">
    <location>
        <begin position="1"/>
        <end position="22"/>
    </location>
</feature>
<evidence type="ECO:0000313" key="2">
    <source>
        <dbReference type="EMBL" id="KAG8462520.1"/>
    </source>
</evidence>
<keyword evidence="1" id="KW-0732">Signal</keyword>
<evidence type="ECO:0008006" key="4">
    <source>
        <dbReference type="Google" id="ProtNLM"/>
    </source>
</evidence>
<dbReference type="CDD" id="cd02980">
    <property type="entry name" value="TRX_Fd_family"/>
    <property type="match status" value="1"/>
</dbReference>
<keyword evidence="3" id="KW-1185">Reference proteome</keyword>
<dbReference type="Proteomes" id="UP000751190">
    <property type="component" value="Unassembled WGS sequence"/>
</dbReference>
<name>A0A8J5XNM0_DIALT</name>
<dbReference type="InterPro" id="IPR036249">
    <property type="entry name" value="Thioredoxin-like_sf"/>
</dbReference>
<evidence type="ECO:0000313" key="3">
    <source>
        <dbReference type="Proteomes" id="UP000751190"/>
    </source>
</evidence>